<evidence type="ECO:0000313" key="1">
    <source>
        <dbReference type="EMBL" id="CAI6014635.1"/>
    </source>
</evidence>
<feature type="non-terminal residue" evidence="1">
    <location>
        <position position="151"/>
    </location>
</feature>
<gene>
    <name evidence="1" type="ORF">CCHLO57077_00011441</name>
</gene>
<evidence type="ECO:0000313" key="2">
    <source>
        <dbReference type="Proteomes" id="UP001160390"/>
    </source>
</evidence>
<name>A0AA35LPM1_9HYPO</name>
<accession>A0AA35LPM1</accession>
<reference evidence="1" key="1">
    <citation type="submission" date="2023-01" db="EMBL/GenBank/DDBJ databases">
        <authorList>
            <person name="Piombo E."/>
        </authorList>
    </citation>
    <scope>NUCLEOTIDE SEQUENCE</scope>
</reference>
<dbReference type="AlphaFoldDB" id="A0AA35LPM1"/>
<comment type="caution">
    <text evidence="1">The sequence shown here is derived from an EMBL/GenBank/DDBJ whole genome shotgun (WGS) entry which is preliminary data.</text>
</comment>
<keyword evidence="2" id="KW-1185">Reference proteome</keyword>
<dbReference type="Proteomes" id="UP001160390">
    <property type="component" value="Unassembled WGS sequence"/>
</dbReference>
<sequence>MLYDRLHTRQGIRLRIRPGSGKRPSEPQRAQIRARSYPLHHFVHDLPVRDEAVAKQDAHPGIPLQLQLSQARRVAEHEDKVPPKLVGVPHILGQAVHLVDEADVADEGPLRRLPLGHQHALCAARGEEEGEPPAYPHGLVALAHLLEHSLA</sequence>
<dbReference type="EMBL" id="CABFNP030000426">
    <property type="protein sequence ID" value="CAI6014635.1"/>
    <property type="molecule type" value="Genomic_DNA"/>
</dbReference>
<proteinExistence type="predicted"/>
<organism evidence="1 2">
    <name type="scientific">Clonostachys chloroleuca</name>
    <dbReference type="NCBI Taxonomy" id="1926264"/>
    <lineage>
        <taxon>Eukaryota</taxon>
        <taxon>Fungi</taxon>
        <taxon>Dikarya</taxon>
        <taxon>Ascomycota</taxon>
        <taxon>Pezizomycotina</taxon>
        <taxon>Sordariomycetes</taxon>
        <taxon>Hypocreomycetidae</taxon>
        <taxon>Hypocreales</taxon>
        <taxon>Bionectriaceae</taxon>
        <taxon>Clonostachys</taxon>
    </lineage>
</organism>
<protein>
    <submittedName>
        <fullName evidence="1">Uncharacterized protein</fullName>
    </submittedName>
</protein>